<dbReference type="GO" id="GO:0009190">
    <property type="term" value="P:cyclic nucleotide biosynthetic process"/>
    <property type="evidence" value="ECO:0007669"/>
    <property type="project" value="InterPro"/>
</dbReference>
<dbReference type="PANTHER" id="PTHR43081">
    <property type="entry name" value="ADENYLATE CYCLASE, TERMINAL-DIFFERENTIATION SPECIFIC-RELATED"/>
    <property type="match status" value="1"/>
</dbReference>
<evidence type="ECO:0000256" key="1">
    <source>
        <dbReference type="ARBA" id="ARBA00005381"/>
    </source>
</evidence>
<dbReference type="Pfam" id="PF00211">
    <property type="entry name" value="Guanylate_cyc"/>
    <property type="match status" value="1"/>
</dbReference>
<accession>A0A7I9WCQ2</accession>
<evidence type="ECO:0000313" key="5">
    <source>
        <dbReference type="Proteomes" id="UP000465302"/>
    </source>
</evidence>
<evidence type="ECO:0000256" key="2">
    <source>
        <dbReference type="SAM" id="MobiDB-lite"/>
    </source>
</evidence>
<feature type="domain" description="Guanylate cyclase" evidence="3">
    <location>
        <begin position="14"/>
        <end position="122"/>
    </location>
</feature>
<sequence length="239" mass="25668">MASAVSGLPTGTVTLLLADVEGSTRLWETLPHEMTVAIARLDTTLSDLVAANGGVRPVEQGEGDSFVVAFARASDAVACALALQRAPLAPIRLRIGINTGEIQLRDEGNYIGPTINRTARLRDLGHGGQTLLSGATEAMVLDHLPSDAWLNDLGTHALRDLPRPERVVQLCHPDIRNEFPPLRAAEPESAARLPGPADEFRRPPGADRRGAHVAGWQSTRNAHRRRRFGQDAAGHSSRS</sequence>
<dbReference type="CDD" id="cd07302">
    <property type="entry name" value="CHD"/>
    <property type="match status" value="1"/>
</dbReference>
<comment type="caution">
    <text evidence="4">The sequence shown here is derived from an EMBL/GenBank/DDBJ whole genome shotgun (WGS) entry which is preliminary data.</text>
</comment>
<dbReference type="InterPro" id="IPR050697">
    <property type="entry name" value="Adenylyl/Guanylyl_Cyclase_3/4"/>
</dbReference>
<reference evidence="4 5" key="1">
    <citation type="journal article" date="2019" name="Emerg. Microbes Infect.">
        <title>Comprehensive subspecies identification of 175 nontuberculous mycobacteria species based on 7547 genomic profiles.</title>
        <authorList>
            <person name="Matsumoto Y."/>
            <person name="Kinjo T."/>
            <person name="Motooka D."/>
            <person name="Nabeya D."/>
            <person name="Jung N."/>
            <person name="Uechi K."/>
            <person name="Horii T."/>
            <person name="Iida T."/>
            <person name="Fujita J."/>
            <person name="Nakamura S."/>
        </authorList>
    </citation>
    <scope>NUCLEOTIDE SEQUENCE [LARGE SCALE GENOMIC DNA]</scope>
    <source>
        <strain evidence="4 5">JCM 6377</strain>
    </source>
</reference>
<dbReference type="GO" id="GO:0035556">
    <property type="term" value="P:intracellular signal transduction"/>
    <property type="evidence" value="ECO:0007669"/>
    <property type="project" value="InterPro"/>
</dbReference>
<dbReference type="Gene3D" id="3.30.70.1230">
    <property type="entry name" value="Nucleotide cyclase"/>
    <property type="match status" value="2"/>
</dbReference>
<evidence type="ECO:0000259" key="3">
    <source>
        <dbReference type="PROSITE" id="PS50125"/>
    </source>
</evidence>
<dbReference type="Proteomes" id="UP000465302">
    <property type="component" value="Unassembled WGS sequence"/>
</dbReference>
<name>A0A7I9WCQ2_MYCAG</name>
<dbReference type="PROSITE" id="PS50125">
    <property type="entry name" value="GUANYLATE_CYCLASE_2"/>
    <property type="match status" value="1"/>
</dbReference>
<proteinExistence type="inferred from homology"/>
<dbReference type="InterPro" id="IPR001054">
    <property type="entry name" value="A/G_cyclase"/>
</dbReference>
<feature type="region of interest" description="Disordered" evidence="2">
    <location>
        <begin position="183"/>
        <end position="239"/>
    </location>
</feature>
<dbReference type="AlphaFoldDB" id="A0A7I9WCQ2"/>
<dbReference type="SUPFAM" id="SSF55073">
    <property type="entry name" value="Nucleotide cyclase"/>
    <property type="match status" value="1"/>
</dbReference>
<dbReference type="PANTHER" id="PTHR43081:SF1">
    <property type="entry name" value="ADENYLATE CYCLASE, TERMINAL-DIFFERENTIATION SPECIFIC"/>
    <property type="match status" value="1"/>
</dbReference>
<protein>
    <recommendedName>
        <fullName evidence="3">Guanylate cyclase domain-containing protein</fullName>
    </recommendedName>
</protein>
<gene>
    <name evidence="4" type="ORF">MAGR_64980</name>
</gene>
<organism evidence="4 5">
    <name type="scientific">Mycolicibacterium agri</name>
    <name type="common">Mycobacterium agri</name>
    <dbReference type="NCBI Taxonomy" id="36811"/>
    <lineage>
        <taxon>Bacteria</taxon>
        <taxon>Bacillati</taxon>
        <taxon>Actinomycetota</taxon>
        <taxon>Actinomycetes</taxon>
        <taxon>Mycobacteriales</taxon>
        <taxon>Mycobacteriaceae</taxon>
        <taxon>Mycolicibacterium</taxon>
    </lineage>
</organism>
<dbReference type="InterPro" id="IPR029787">
    <property type="entry name" value="Nucleotide_cyclase"/>
</dbReference>
<comment type="similarity">
    <text evidence="1">Belongs to the adenylyl cyclase class-3 family.</text>
</comment>
<feature type="compositionally biased region" description="Basic and acidic residues" evidence="2">
    <location>
        <begin position="198"/>
        <end position="210"/>
    </location>
</feature>
<dbReference type="EMBL" id="BLKS01000003">
    <property type="protein sequence ID" value="GFG55057.1"/>
    <property type="molecule type" value="Genomic_DNA"/>
</dbReference>
<evidence type="ECO:0000313" key="4">
    <source>
        <dbReference type="EMBL" id="GFG55057.1"/>
    </source>
</evidence>
<dbReference type="GO" id="GO:0004016">
    <property type="term" value="F:adenylate cyclase activity"/>
    <property type="evidence" value="ECO:0007669"/>
    <property type="project" value="UniProtKB-ARBA"/>
</dbReference>